<keyword evidence="2" id="KW-1185">Reference proteome</keyword>
<dbReference type="Proteomes" id="UP001732700">
    <property type="component" value="Chromosome 1A"/>
</dbReference>
<sequence length="376" mass="39952">MAALYSQPSDAELVEVYLRHHVDTGETPSPLFHNADAYSVHPDELTREYPPLTSRDGVSSWYFFTTLRGKTSRSVRVRRTVTSGENWHGEHKEKPILAGRGGARIGYKKTLAFSRRVEGKLVRLGWLLMEVGFPDGGGGGAQWRGIVLCKIYRSPRGPEPGPNNIAGDAPPWASTRDSLTAAEGARGATESAVAANQRTAEAPRGASESAVPGGRRTAEGERSGPASVLAGGTRAAEGPPGSFETEVASRTGEGHRGGSVAEVAGSSASATCSCGQDRRKILGLDHSAARAAKAWVLAQVELDDEDATVDDPVLYRICTTKRVEAPGWLACTSSRKRKEREVCPGWLLLTPASAAAVRNASSCDISCARCCESHLS</sequence>
<accession>A0ACD5T9P1</accession>
<reference evidence="1" key="2">
    <citation type="submission" date="2025-09" db="UniProtKB">
        <authorList>
            <consortium name="EnsemblPlants"/>
        </authorList>
    </citation>
    <scope>IDENTIFICATION</scope>
</reference>
<evidence type="ECO:0000313" key="2">
    <source>
        <dbReference type="Proteomes" id="UP001732700"/>
    </source>
</evidence>
<name>A0ACD5T9P1_AVESA</name>
<dbReference type="EnsemblPlants" id="AVESA.00010b.r2.1AG0015510.1">
    <property type="protein sequence ID" value="AVESA.00010b.r2.1AG0015510.1.CDS.1"/>
    <property type="gene ID" value="AVESA.00010b.r2.1AG0015510"/>
</dbReference>
<evidence type="ECO:0000313" key="1">
    <source>
        <dbReference type="EnsemblPlants" id="AVESA.00010b.r2.1AG0015510.1.CDS.1"/>
    </source>
</evidence>
<organism evidence="1 2">
    <name type="scientific">Avena sativa</name>
    <name type="common">Oat</name>
    <dbReference type="NCBI Taxonomy" id="4498"/>
    <lineage>
        <taxon>Eukaryota</taxon>
        <taxon>Viridiplantae</taxon>
        <taxon>Streptophyta</taxon>
        <taxon>Embryophyta</taxon>
        <taxon>Tracheophyta</taxon>
        <taxon>Spermatophyta</taxon>
        <taxon>Magnoliopsida</taxon>
        <taxon>Liliopsida</taxon>
        <taxon>Poales</taxon>
        <taxon>Poaceae</taxon>
        <taxon>BOP clade</taxon>
        <taxon>Pooideae</taxon>
        <taxon>Poodae</taxon>
        <taxon>Poeae</taxon>
        <taxon>Poeae Chloroplast Group 1 (Aveneae type)</taxon>
        <taxon>Aveninae</taxon>
        <taxon>Avena</taxon>
    </lineage>
</organism>
<protein>
    <submittedName>
        <fullName evidence="1">Uncharacterized protein</fullName>
    </submittedName>
</protein>
<proteinExistence type="predicted"/>
<reference evidence="1" key="1">
    <citation type="submission" date="2021-05" db="EMBL/GenBank/DDBJ databases">
        <authorList>
            <person name="Scholz U."/>
            <person name="Mascher M."/>
            <person name="Fiebig A."/>
        </authorList>
    </citation>
    <scope>NUCLEOTIDE SEQUENCE [LARGE SCALE GENOMIC DNA]</scope>
</reference>